<feature type="compositionally biased region" description="Low complexity" evidence="1">
    <location>
        <begin position="39"/>
        <end position="55"/>
    </location>
</feature>
<organism evidence="2">
    <name type="scientific">Ostreococcus tauri</name>
    <name type="common">Marine green alga</name>
    <dbReference type="NCBI Taxonomy" id="70448"/>
    <lineage>
        <taxon>Eukaryota</taxon>
        <taxon>Viridiplantae</taxon>
        <taxon>Chlorophyta</taxon>
        <taxon>Mamiellophyceae</taxon>
        <taxon>Mamiellales</taxon>
        <taxon>Bathycoccaceae</taxon>
        <taxon>Ostreococcus</taxon>
    </lineage>
</organism>
<dbReference type="SUPFAM" id="SSF54236">
    <property type="entry name" value="Ubiquitin-like"/>
    <property type="match status" value="1"/>
</dbReference>
<protein>
    <submittedName>
        <fullName evidence="2">Uncharacterized protein</fullName>
    </submittedName>
</protein>
<dbReference type="CDD" id="cd17039">
    <property type="entry name" value="Ubl_ubiquitin_like"/>
    <property type="match status" value="1"/>
</dbReference>
<sequence length="223" mass="24832">MRGGRARGTDVDGRSKGHRKVTIRKASTGGIEARDRSPGTDGRAGETTTTGARDGASGESPRTIWSYRDEFHGMAGYDYSKGLRYTKDKIALMTRANERLMDVYKECDMHIDDQEERALNMLRRTRAKPMRAPDEPAPLTLRPFGAKPGDESGDVQYTYMNELTTVGDVMEDVAEMEGTFPSAISLVHAGKKLYPPIFTLSDCNVHAGYVVYWIVDKHLVHLD</sequence>
<dbReference type="EMBL" id="KZ155771">
    <property type="protein sequence ID" value="OUS49555.1"/>
    <property type="molecule type" value="Genomic_DNA"/>
</dbReference>
<dbReference type="Gene3D" id="3.10.20.90">
    <property type="entry name" value="Phosphatidylinositol 3-kinase Catalytic Subunit, Chain A, domain 1"/>
    <property type="match status" value="1"/>
</dbReference>
<dbReference type="InterPro" id="IPR029071">
    <property type="entry name" value="Ubiquitin-like_domsf"/>
</dbReference>
<dbReference type="Proteomes" id="UP000195557">
    <property type="component" value="Unassembled WGS sequence"/>
</dbReference>
<feature type="region of interest" description="Disordered" evidence="1">
    <location>
        <begin position="1"/>
        <end position="62"/>
    </location>
</feature>
<reference evidence="2" key="1">
    <citation type="submission" date="2017-04" db="EMBL/GenBank/DDBJ databases">
        <title>Population genomics of picophytoplankton unveils novel chromosome hypervariability.</title>
        <authorList>
            <consortium name="DOE Joint Genome Institute"/>
            <person name="Blanc-Mathieu R."/>
            <person name="Krasovec M."/>
            <person name="Hebrard M."/>
            <person name="Yau S."/>
            <person name="Desgranges E."/>
            <person name="Martin J."/>
            <person name="Schackwitz W."/>
            <person name="Kuo A."/>
            <person name="Salin G."/>
            <person name="Donnadieu C."/>
            <person name="Desdevises Y."/>
            <person name="Sanchez-Ferandin S."/>
            <person name="Moreau H."/>
            <person name="Rivals E."/>
            <person name="Grigoriev I.V."/>
            <person name="Grimsley N."/>
            <person name="Eyre-Walker A."/>
            <person name="Piganeau G."/>
        </authorList>
    </citation>
    <scope>NUCLEOTIDE SEQUENCE [LARGE SCALE GENOMIC DNA]</scope>
    <source>
        <strain evidence="2">RCC 1115</strain>
    </source>
</reference>
<accession>A0A1Y5IRE3</accession>
<proteinExistence type="predicted"/>
<evidence type="ECO:0000313" key="2">
    <source>
        <dbReference type="EMBL" id="OUS49555.1"/>
    </source>
</evidence>
<gene>
    <name evidence="2" type="ORF">BE221DRAFT_65498</name>
</gene>
<evidence type="ECO:0000256" key="1">
    <source>
        <dbReference type="SAM" id="MobiDB-lite"/>
    </source>
</evidence>
<name>A0A1Y5IRE3_OSTTA</name>
<dbReference type="AlphaFoldDB" id="A0A1Y5IRE3"/>